<keyword evidence="12" id="KW-1185">Reference proteome</keyword>
<keyword evidence="3" id="KW-0808">Transferase</keyword>
<keyword evidence="4" id="KW-0479">Metal-binding</keyword>
<evidence type="ECO:0000313" key="12">
    <source>
        <dbReference type="Proteomes" id="UP000703295"/>
    </source>
</evidence>
<reference evidence="11 12" key="1">
    <citation type="journal article" date="2021" name="Sci. Rep.">
        <title>The distribution of antibiotic resistance genes in chicken gut microbiota commensals.</title>
        <authorList>
            <person name="Juricova H."/>
            <person name="Matiasovicova J."/>
            <person name="Kubasova T."/>
            <person name="Cejkova D."/>
            <person name="Rychlik I."/>
        </authorList>
    </citation>
    <scope>NUCLEOTIDE SEQUENCE [LARGE SCALE GENOMIC DNA]</scope>
    <source>
        <strain evidence="11 12">An801</strain>
    </source>
</reference>
<accession>A0ABS2EUL5</accession>
<evidence type="ECO:0000256" key="7">
    <source>
        <dbReference type="ARBA" id="ARBA00047989"/>
    </source>
</evidence>
<dbReference type="SUPFAM" id="SSF64438">
    <property type="entry name" value="CNF1/YfiH-like putative cysteine hydrolases"/>
    <property type="match status" value="1"/>
</dbReference>
<comment type="catalytic activity">
    <reaction evidence="9">
        <text>S-methyl-5'-thioadenosine + phosphate = 5-(methylsulfanyl)-alpha-D-ribose 1-phosphate + adenine</text>
        <dbReference type="Rhea" id="RHEA:11852"/>
        <dbReference type="ChEBI" id="CHEBI:16708"/>
        <dbReference type="ChEBI" id="CHEBI:17509"/>
        <dbReference type="ChEBI" id="CHEBI:43474"/>
        <dbReference type="ChEBI" id="CHEBI:58533"/>
        <dbReference type="EC" id="2.4.2.28"/>
    </reaction>
    <physiologicalReaction direction="left-to-right" evidence="9">
        <dbReference type="Rhea" id="RHEA:11853"/>
    </physiologicalReaction>
</comment>
<dbReference type="InterPro" id="IPR038371">
    <property type="entry name" value="Cu_polyphenol_OxRdtase_sf"/>
</dbReference>
<evidence type="ECO:0000256" key="6">
    <source>
        <dbReference type="ARBA" id="ARBA00022833"/>
    </source>
</evidence>
<dbReference type="InterPro" id="IPR011324">
    <property type="entry name" value="Cytotoxic_necrot_fac-like_cat"/>
</dbReference>
<dbReference type="PANTHER" id="PTHR30616:SF2">
    <property type="entry name" value="PURINE NUCLEOSIDE PHOSPHORYLASE LACC1"/>
    <property type="match status" value="1"/>
</dbReference>
<dbReference type="RefSeq" id="WP_204475035.1">
    <property type="nucleotide sequence ID" value="NZ_JACJJW010000007.1"/>
</dbReference>
<comment type="catalytic activity">
    <reaction evidence="7">
        <text>adenosine + H2O + H(+) = inosine + NH4(+)</text>
        <dbReference type="Rhea" id="RHEA:24408"/>
        <dbReference type="ChEBI" id="CHEBI:15377"/>
        <dbReference type="ChEBI" id="CHEBI:15378"/>
        <dbReference type="ChEBI" id="CHEBI:16335"/>
        <dbReference type="ChEBI" id="CHEBI:17596"/>
        <dbReference type="ChEBI" id="CHEBI:28938"/>
        <dbReference type="EC" id="3.5.4.4"/>
    </reaction>
    <physiologicalReaction direction="left-to-right" evidence="7">
        <dbReference type="Rhea" id="RHEA:24409"/>
    </physiologicalReaction>
</comment>
<dbReference type="Gene3D" id="3.60.140.10">
    <property type="entry name" value="CNF1/YfiH-like putative cysteine hydrolases"/>
    <property type="match status" value="1"/>
</dbReference>
<dbReference type="PANTHER" id="PTHR30616">
    <property type="entry name" value="UNCHARACTERIZED PROTEIN YFIH"/>
    <property type="match status" value="1"/>
</dbReference>
<keyword evidence="5" id="KW-0378">Hydrolase</keyword>
<dbReference type="NCBIfam" id="TIGR00726">
    <property type="entry name" value="peptidoglycan editing factor PgeF"/>
    <property type="match status" value="1"/>
</dbReference>
<dbReference type="EMBL" id="JACJJW010000007">
    <property type="protein sequence ID" value="MBM6757919.1"/>
    <property type="molecule type" value="Genomic_DNA"/>
</dbReference>
<evidence type="ECO:0000256" key="4">
    <source>
        <dbReference type="ARBA" id="ARBA00022723"/>
    </source>
</evidence>
<comment type="catalytic activity">
    <reaction evidence="1">
        <text>inosine + phosphate = alpha-D-ribose 1-phosphate + hypoxanthine</text>
        <dbReference type="Rhea" id="RHEA:27646"/>
        <dbReference type="ChEBI" id="CHEBI:17368"/>
        <dbReference type="ChEBI" id="CHEBI:17596"/>
        <dbReference type="ChEBI" id="CHEBI:43474"/>
        <dbReference type="ChEBI" id="CHEBI:57720"/>
        <dbReference type="EC" id="2.4.2.1"/>
    </reaction>
    <physiologicalReaction direction="left-to-right" evidence="1">
        <dbReference type="Rhea" id="RHEA:27647"/>
    </physiologicalReaction>
</comment>
<evidence type="ECO:0000256" key="1">
    <source>
        <dbReference type="ARBA" id="ARBA00000553"/>
    </source>
</evidence>
<gene>
    <name evidence="11" type="primary">pgeF</name>
    <name evidence="11" type="ORF">H6A31_04310</name>
</gene>
<comment type="similarity">
    <text evidence="2 10">Belongs to the purine nucleoside phosphorylase YfiH/LACC1 family.</text>
</comment>
<name>A0ABS2EUL5_9BACE</name>
<organism evidence="11 12">
    <name type="scientific">Bacteroides mediterraneensis</name>
    <dbReference type="NCBI Taxonomy" id="1841856"/>
    <lineage>
        <taxon>Bacteria</taxon>
        <taxon>Pseudomonadati</taxon>
        <taxon>Bacteroidota</taxon>
        <taxon>Bacteroidia</taxon>
        <taxon>Bacteroidales</taxon>
        <taxon>Bacteroidaceae</taxon>
        <taxon>Bacteroides</taxon>
    </lineage>
</organism>
<comment type="caution">
    <text evidence="11">The sequence shown here is derived from an EMBL/GenBank/DDBJ whole genome shotgun (WGS) entry which is preliminary data.</text>
</comment>
<evidence type="ECO:0000313" key="11">
    <source>
        <dbReference type="EMBL" id="MBM6757919.1"/>
    </source>
</evidence>
<dbReference type="Proteomes" id="UP000703295">
    <property type="component" value="Unassembled WGS sequence"/>
</dbReference>
<evidence type="ECO:0000256" key="5">
    <source>
        <dbReference type="ARBA" id="ARBA00022801"/>
    </source>
</evidence>
<evidence type="ECO:0000256" key="2">
    <source>
        <dbReference type="ARBA" id="ARBA00007353"/>
    </source>
</evidence>
<comment type="catalytic activity">
    <reaction evidence="8">
        <text>adenosine + phosphate = alpha-D-ribose 1-phosphate + adenine</text>
        <dbReference type="Rhea" id="RHEA:27642"/>
        <dbReference type="ChEBI" id="CHEBI:16335"/>
        <dbReference type="ChEBI" id="CHEBI:16708"/>
        <dbReference type="ChEBI" id="CHEBI:43474"/>
        <dbReference type="ChEBI" id="CHEBI:57720"/>
        <dbReference type="EC" id="2.4.2.1"/>
    </reaction>
    <physiologicalReaction direction="left-to-right" evidence="8">
        <dbReference type="Rhea" id="RHEA:27643"/>
    </physiologicalReaction>
</comment>
<evidence type="ECO:0000256" key="3">
    <source>
        <dbReference type="ARBA" id="ARBA00022679"/>
    </source>
</evidence>
<evidence type="ECO:0000256" key="8">
    <source>
        <dbReference type="ARBA" id="ARBA00048968"/>
    </source>
</evidence>
<evidence type="ECO:0000256" key="9">
    <source>
        <dbReference type="ARBA" id="ARBA00049893"/>
    </source>
</evidence>
<evidence type="ECO:0000256" key="10">
    <source>
        <dbReference type="RuleBase" id="RU361274"/>
    </source>
</evidence>
<dbReference type="InterPro" id="IPR003730">
    <property type="entry name" value="Cu_polyphenol_OxRdtase"/>
</dbReference>
<protein>
    <recommendedName>
        <fullName evidence="10">Purine nucleoside phosphorylase</fullName>
    </recommendedName>
</protein>
<keyword evidence="6" id="KW-0862">Zinc</keyword>
<dbReference type="Pfam" id="PF02578">
    <property type="entry name" value="Cu-oxidase_4"/>
    <property type="match status" value="1"/>
</dbReference>
<proteinExistence type="inferred from homology"/>
<dbReference type="CDD" id="cd16833">
    <property type="entry name" value="YfiH"/>
    <property type="match status" value="1"/>
</dbReference>
<sequence>MNNLTEDKRMWVYGLTNSCADIFCFSTTRHGGYSEGNYASFNCNHYCGDDPEKVEQNRKLLCSLMPVRPEMLVIPHQTHGTEVREIDETFVGLASEKQKELLEGVDALVSDCPGVCLCISTADCIPVLCYDTKHKAMAAIHAGWRGTVARIVEKTLDRMSELYGTKGEDVRACIGPGISLEAFEVGEEVYEAFKTAGFDMAKIARRYAKWHIDLWEANRMQLLSKGVKASNVELAGICTYQHATDFFSARRLGIHSGRILSGIMRMER</sequence>